<organism evidence="13">
    <name type="scientific">Danio albolineatus</name>
    <name type="common">pearl danio</name>
    <dbReference type="NCBI Taxonomy" id="27699"/>
    <lineage>
        <taxon>Eukaryota</taxon>
        <taxon>Metazoa</taxon>
        <taxon>Chordata</taxon>
        <taxon>Craniata</taxon>
        <taxon>Vertebrata</taxon>
        <taxon>Euteleostomi</taxon>
        <taxon>Actinopterygii</taxon>
        <taxon>Neopterygii</taxon>
        <taxon>Teleostei</taxon>
        <taxon>Ostariophysi</taxon>
        <taxon>Cypriniformes</taxon>
        <taxon>Danionidae</taxon>
        <taxon>Danioninae</taxon>
        <taxon>Danio</taxon>
    </lineage>
</organism>
<evidence type="ECO:0000256" key="10">
    <source>
        <dbReference type="ARBA" id="ARBA00043911"/>
    </source>
</evidence>
<dbReference type="GeneID" id="27111827"/>
<dbReference type="CTD" id="4539"/>
<sequence length="98" mass="10648">MTPVHFTFRSALFLGPMALVFHRTQFLSALLCLGGMKLVQFIAIALWGLPIQSSCWCADLMLMTAFSACDASTGLPLLLATPRTQGTDCLPNLNLLQC</sequence>
<evidence type="ECO:0000256" key="3">
    <source>
        <dbReference type="ARBA" id="ARBA00016612"/>
    </source>
</evidence>
<keyword evidence="6 12" id="KW-1133">Transmembrane helix</keyword>
<comment type="catalytic activity">
    <reaction evidence="11">
        <text>a ubiquinone + NADH + 5 H(+)(in) = a ubiquinol + NAD(+) + 4 H(+)(out)</text>
        <dbReference type="Rhea" id="RHEA:29091"/>
        <dbReference type="Rhea" id="RHEA-COMP:9565"/>
        <dbReference type="Rhea" id="RHEA-COMP:9566"/>
        <dbReference type="ChEBI" id="CHEBI:15378"/>
        <dbReference type="ChEBI" id="CHEBI:16389"/>
        <dbReference type="ChEBI" id="CHEBI:17976"/>
        <dbReference type="ChEBI" id="CHEBI:57540"/>
        <dbReference type="ChEBI" id="CHEBI:57945"/>
        <dbReference type="EC" id="7.1.1.2"/>
    </reaction>
    <physiologicalReaction direction="left-to-right" evidence="11">
        <dbReference type="Rhea" id="RHEA:29092"/>
    </physiologicalReaction>
</comment>
<keyword evidence="5" id="KW-1278">Translocase</keyword>
<dbReference type="AlphaFoldDB" id="A0A140EA00"/>
<evidence type="ECO:0000256" key="4">
    <source>
        <dbReference type="ARBA" id="ARBA00022692"/>
    </source>
</evidence>
<evidence type="ECO:0000256" key="9">
    <source>
        <dbReference type="ARBA" id="ARBA00031586"/>
    </source>
</evidence>
<protein>
    <recommendedName>
        <fullName evidence="3">NADH-ubiquinone oxidoreductase chain 4L</fullName>
    </recommendedName>
    <alternativeName>
        <fullName evidence="9">NADH dehydrogenase subunit 4L</fullName>
    </alternativeName>
</protein>
<accession>A0A140EA00</accession>
<keyword evidence="4 12" id="KW-0812">Transmembrane</keyword>
<evidence type="ECO:0000256" key="2">
    <source>
        <dbReference type="ARBA" id="ARBA00010519"/>
    </source>
</evidence>
<dbReference type="Gene3D" id="1.10.287.3510">
    <property type="match status" value="1"/>
</dbReference>
<reference evidence="13" key="1">
    <citation type="submission" date="2015-11" db="EMBL/GenBank/DDBJ databases">
        <title>Danio albolineatus mitochondria sequence.</title>
        <authorList>
            <person name="Bao L."/>
            <person name="Chu Y."/>
            <person name="Chen D."/>
            <person name="Chen L."/>
        </authorList>
    </citation>
    <scope>NUCLEOTIDE SEQUENCE</scope>
    <source>
        <tissue evidence="13">Dorsal muscle</tissue>
    </source>
</reference>
<evidence type="ECO:0000256" key="12">
    <source>
        <dbReference type="SAM" id="Phobius"/>
    </source>
</evidence>
<proteinExistence type="inferred from homology"/>
<comment type="function">
    <text evidence="10">Core subunit of the mitochondrial membrane respiratory chain NADH dehydrogenase (Complex I) which catalyzes electron transfer from NADH through the respiratory chain, using ubiquinone as an electron acceptor. Part of the enzyme membrane arm which is embedded in the lipid bilayer and involved in proton translocation.</text>
</comment>
<geneLocation type="mitochondrion" evidence="13"/>
<keyword evidence="7" id="KW-0520">NAD</keyword>
<evidence type="ECO:0000256" key="1">
    <source>
        <dbReference type="ARBA" id="ARBA00004141"/>
    </source>
</evidence>
<dbReference type="Pfam" id="PF00420">
    <property type="entry name" value="Oxidored_q2"/>
    <property type="match status" value="1"/>
</dbReference>
<dbReference type="RefSeq" id="YP_009241348.1">
    <property type="nucleotide sequence ID" value="NC_029771.1"/>
</dbReference>
<evidence type="ECO:0000256" key="11">
    <source>
        <dbReference type="ARBA" id="ARBA00048769"/>
    </source>
</evidence>
<evidence type="ECO:0000256" key="5">
    <source>
        <dbReference type="ARBA" id="ARBA00022967"/>
    </source>
</evidence>
<dbReference type="GO" id="GO:0008137">
    <property type="term" value="F:NADH dehydrogenase (ubiquinone) activity"/>
    <property type="evidence" value="ECO:0007669"/>
    <property type="project" value="UniProtKB-EC"/>
</dbReference>
<keyword evidence="13" id="KW-0496">Mitochondrion</keyword>
<name>A0A140EA00_9TELE</name>
<comment type="similarity">
    <text evidence="2">Belongs to the complex I subunit 4L family.</text>
</comment>
<evidence type="ECO:0000256" key="6">
    <source>
        <dbReference type="ARBA" id="ARBA00022989"/>
    </source>
</evidence>
<dbReference type="EMBL" id="KU168370">
    <property type="protein sequence ID" value="AMK97363.1"/>
    <property type="molecule type" value="Genomic_DNA"/>
</dbReference>
<dbReference type="GO" id="GO:0016020">
    <property type="term" value="C:membrane"/>
    <property type="evidence" value="ECO:0007669"/>
    <property type="project" value="UniProtKB-SubCell"/>
</dbReference>
<keyword evidence="8 12" id="KW-0472">Membrane</keyword>
<evidence type="ECO:0000256" key="7">
    <source>
        <dbReference type="ARBA" id="ARBA00023027"/>
    </source>
</evidence>
<gene>
    <name evidence="13" type="primary">ND4L</name>
</gene>
<comment type="subcellular location">
    <subcellularLocation>
        <location evidence="1">Membrane</location>
        <topology evidence="1">Multi-pass membrane protein</topology>
    </subcellularLocation>
</comment>
<dbReference type="InterPro" id="IPR039428">
    <property type="entry name" value="NUOK/Mnh_C1-like"/>
</dbReference>
<evidence type="ECO:0000256" key="8">
    <source>
        <dbReference type="ARBA" id="ARBA00023136"/>
    </source>
</evidence>
<feature type="transmembrane region" description="Helical" evidence="12">
    <location>
        <begin position="29"/>
        <end position="49"/>
    </location>
</feature>
<evidence type="ECO:0000313" key="13">
    <source>
        <dbReference type="EMBL" id="AMK97363.1"/>
    </source>
</evidence>